<name>A0A841HK38_9GAMM</name>
<dbReference type="Pfam" id="PF00561">
    <property type="entry name" value="Abhydrolase_1"/>
    <property type="match status" value="1"/>
</dbReference>
<dbReference type="PRINTS" id="PR00793">
    <property type="entry name" value="PROAMNOPTASE"/>
</dbReference>
<dbReference type="GO" id="GO:0006508">
    <property type="term" value="P:proteolysis"/>
    <property type="evidence" value="ECO:0007669"/>
    <property type="project" value="InterPro"/>
</dbReference>
<dbReference type="InterPro" id="IPR051601">
    <property type="entry name" value="Serine_prot/Carboxylest_S33"/>
</dbReference>
<dbReference type="Gene3D" id="3.40.50.1820">
    <property type="entry name" value="alpha/beta hydrolase"/>
    <property type="match status" value="1"/>
</dbReference>
<dbReference type="RefSeq" id="WP_184330843.1">
    <property type="nucleotide sequence ID" value="NZ_JACHHZ010000002.1"/>
</dbReference>
<dbReference type="Proteomes" id="UP000588068">
    <property type="component" value="Unassembled WGS sequence"/>
</dbReference>
<accession>A0A841HK38</accession>
<gene>
    <name evidence="5" type="ORF">HNQ60_001822</name>
</gene>
<evidence type="ECO:0000313" key="6">
    <source>
        <dbReference type="Proteomes" id="UP000588068"/>
    </source>
</evidence>
<feature type="chain" id="PRO_5032510194" evidence="3">
    <location>
        <begin position="29"/>
        <end position="492"/>
    </location>
</feature>
<reference evidence="5 6" key="1">
    <citation type="submission" date="2020-08" db="EMBL/GenBank/DDBJ databases">
        <title>Genomic Encyclopedia of Type Strains, Phase IV (KMG-IV): sequencing the most valuable type-strain genomes for metagenomic binning, comparative biology and taxonomic classification.</title>
        <authorList>
            <person name="Goeker M."/>
        </authorList>
    </citation>
    <scope>NUCLEOTIDE SEQUENCE [LARGE SCALE GENOMIC DNA]</scope>
    <source>
        <strain evidence="5 6">DSM 26723</strain>
    </source>
</reference>
<organism evidence="5 6">
    <name type="scientific">Povalibacter uvarum</name>
    <dbReference type="NCBI Taxonomy" id="732238"/>
    <lineage>
        <taxon>Bacteria</taxon>
        <taxon>Pseudomonadati</taxon>
        <taxon>Pseudomonadota</taxon>
        <taxon>Gammaproteobacteria</taxon>
        <taxon>Steroidobacterales</taxon>
        <taxon>Steroidobacteraceae</taxon>
        <taxon>Povalibacter</taxon>
    </lineage>
</organism>
<dbReference type="SUPFAM" id="SSF53474">
    <property type="entry name" value="alpha/beta-Hydrolases"/>
    <property type="match status" value="1"/>
</dbReference>
<protein>
    <submittedName>
        <fullName evidence="5">Pimeloyl-ACP methyl ester carboxylesterase</fullName>
    </submittedName>
</protein>
<comment type="similarity">
    <text evidence="1">Belongs to the peptidase S33 family.</text>
</comment>
<evidence type="ECO:0000256" key="2">
    <source>
        <dbReference type="ARBA" id="ARBA00022801"/>
    </source>
</evidence>
<dbReference type="PANTHER" id="PTHR43248:SF25">
    <property type="entry name" value="AB HYDROLASE-1 DOMAIN-CONTAINING PROTEIN-RELATED"/>
    <property type="match status" value="1"/>
</dbReference>
<evidence type="ECO:0000256" key="3">
    <source>
        <dbReference type="SAM" id="SignalP"/>
    </source>
</evidence>
<dbReference type="InterPro" id="IPR000073">
    <property type="entry name" value="AB_hydrolase_1"/>
</dbReference>
<evidence type="ECO:0000313" key="5">
    <source>
        <dbReference type="EMBL" id="MBB6092944.1"/>
    </source>
</evidence>
<dbReference type="InterPro" id="IPR029058">
    <property type="entry name" value="AB_hydrolase_fold"/>
</dbReference>
<feature type="signal peptide" evidence="3">
    <location>
        <begin position="1"/>
        <end position="28"/>
    </location>
</feature>
<dbReference type="EMBL" id="JACHHZ010000002">
    <property type="protein sequence ID" value="MBB6092944.1"/>
    <property type="molecule type" value="Genomic_DNA"/>
</dbReference>
<feature type="domain" description="AB hydrolase-1" evidence="4">
    <location>
        <begin position="86"/>
        <end position="450"/>
    </location>
</feature>
<keyword evidence="3" id="KW-0732">Signal</keyword>
<dbReference type="PANTHER" id="PTHR43248">
    <property type="entry name" value="2-SUCCINYL-6-HYDROXY-2,4-CYCLOHEXADIENE-1-CARBOXYLATE SYNTHASE"/>
    <property type="match status" value="1"/>
</dbReference>
<keyword evidence="2" id="KW-0378">Hydrolase</keyword>
<proteinExistence type="inferred from homology"/>
<sequence length="492" mass="52755">MKKRRRFHTAFSCAAAGLLLASGFAAGAAGPIDWTECGIDGAMGGTASARCGWMEVPENRDDPASRGIRLRVTVIPALRLQPEKDALVILAGGPGQAANDVYASASGAFAAIRRDRDIVLVDQRGTGQSNALNCAFDDDAEILTTASQQLQDAARQCLATLQGDPRFYTTSVAVRDLDDVRAALGYEAFSIYSVSYGTRVAQHYLRRYPSRVRAAILDGAVPVDLALGPDIALRAQNALDSVFQHCADDKLCAKAFPSVKEQFDALRARLQRQPLQVKLPDPLTAQVQQTSFGPMQLNAAVRLLTYSDETASLLPLLIHQAQTAQQPEPMVAQYMMVKRSMEQALSYGMHFAVVCSEDAPRWDLEKVSTASLDATYLGASFMVGMRAVCDIWPRGIVDDDFNAPLKSDAPVLILSGSNDPVTPAEYGQRALASYPNGRHLVLAGQGHGQFATGCMPRVLAAFVRGGTTAVETKCLDGVKPAPFMLSFTGAGP</sequence>
<evidence type="ECO:0000256" key="1">
    <source>
        <dbReference type="ARBA" id="ARBA00010088"/>
    </source>
</evidence>
<dbReference type="GO" id="GO:0008233">
    <property type="term" value="F:peptidase activity"/>
    <property type="evidence" value="ECO:0007669"/>
    <property type="project" value="InterPro"/>
</dbReference>
<comment type="caution">
    <text evidence="5">The sequence shown here is derived from an EMBL/GenBank/DDBJ whole genome shotgun (WGS) entry which is preliminary data.</text>
</comment>
<keyword evidence="6" id="KW-1185">Reference proteome</keyword>
<dbReference type="AlphaFoldDB" id="A0A841HK38"/>
<dbReference type="InterPro" id="IPR002410">
    <property type="entry name" value="Peptidase_S33"/>
</dbReference>
<evidence type="ECO:0000259" key="4">
    <source>
        <dbReference type="Pfam" id="PF00561"/>
    </source>
</evidence>